<reference evidence="2" key="2">
    <citation type="submission" date="2015-01" db="EMBL/GenBank/DDBJ databases">
        <title>Evolutionary Origins and Diversification of the Mycorrhizal Mutualists.</title>
        <authorList>
            <consortium name="DOE Joint Genome Institute"/>
            <consortium name="Mycorrhizal Genomics Consortium"/>
            <person name="Kohler A."/>
            <person name="Kuo A."/>
            <person name="Nagy L.G."/>
            <person name="Floudas D."/>
            <person name="Copeland A."/>
            <person name="Barry K.W."/>
            <person name="Cichocki N."/>
            <person name="Veneault-Fourrey C."/>
            <person name="LaButti K."/>
            <person name="Lindquist E.A."/>
            <person name="Lipzen A."/>
            <person name="Lundell T."/>
            <person name="Morin E."/>
            <person name="Murat C."/>
            <person name="Riley R."/>
            <person name="Ohm R."/>
            <person name="Sun H."/>
            <person name="Tunlid A."/>
            <person name="Henrissat B."/>
            <person name="Grigoriev I.V."/>
            <person name="Hibbett D.S."/>
            <person name="Martin F."/>
        </authorList>
    </citation>
    <scope>NUCLEOTIDE SEQUENCE [LARGE SCALE GENOMIC DNA]</scope>
    <source>
        <strain evidence="2">UH-Slu-Lm8-n1</strain>
    </source>
</reference>
<accession>A0A0D0A1F4</accession>
<protein>
    <recommendedName>
        <fullName evidence="3">Integrase zinc-binding domain-containing protein</fullName>
    </recommendedName>
</protein>
<dbReference type="OrthoDB" id="3234307at2759"/>
<feature type="non-terminal residue" evidence="1">
    <location>
        <position position="153"/>
    </location>
</feature>
<proteinExistence type="predicted"/>
<evidence type="ECO:0000313" key="1">
    <source>
        <dbReference type="EMBL" id="KIK35566.1"/>
    </source>
</evidence>
<reference evidence="1 2" key="1">
    <citation type="submission" date="2014-04" db="EMBL/GenBank/DDBJ databases">
        <authorList>
            <consortium name="DOE Joint Genome Institute"/>
            <person name="Kuo A."/>
            <person name="Ruytinx J."/>
            <person name="Rineau F."/>
            <person name="Colpaert J."/>
            <person name="Kohler A."/>
            <person name="Nagy L.G."/>
            <person name="Floudas D."/>
            <person name="Copeland A."/>
            <person name="Barry K.W."/>
            <person name="Cichocki N."/>
            <person name="Veneault-Fourrey C."/>
            <person name="LaButti K."/>
            <person name="Lindquist E.A."/>
            <person name="Lipzen A."/>
            <person name="Lundell T."/>
            <person name="Morin E."/>
            <person name="Murat C."/>
            <person name="Sun H."/>
            <person name="Tunlid A."/>
            <person name="Henrissat B."/>
            <person name="Grigoriev I.V."/>
            <person name="Hibbett D.S."/>
            <person name="Martin F."/>
            <person name="Nordberg H.P."/>
            <person name="Cantor M.N."/>
            <person name="Hua S.X."/>
        </authorList>
    </citation>
    <scope>NUCLEOTIDE SEQUENCE [LARGE SCALE GENOMIC DNA]</scope>
    <source>
        <strain evidence="1 2">UH-Slu-Lm8-n1</strain>
    </source>
</reference>
<feature type="non-terminal residue" evidence="1">
    <location>
        <position position="1"/>
    </location>
</feature>
<gene>
    <name evidence="1" type="ORF">CY34DRAFT_28844</name>
</gene>
<dbReference type="HOGENOM" id="CLU_132418_0_0_1"/>
<dbReference type="EMBL" id="KN835610">
    <property type="protein sequence ID" value="KIK35566.1"/>
    <property type="molecule type" value="Genomic_DNA"/>
</dbReference>
<dbReference type="STRING" id="930992.A0A0D0A1F4"/>
<sequence>SPGDGADWSVSEDWEASRGIIQDLFTVNPTSAKTLTDSTTIEALHKRFAQEPLFLEVIEAFGDLDSDKSVRDKRCARHRAKQFFIAEGKLWRVPNDSSTRVHSKLECITQSEALRLAHLDHADHGHWGRDMVKLQLMDRIFSPRLDRSVTTAI</sequence>
<name>A0A0D0A1F4_9AGAM</name>
<organism evidence="1 2">
    <name type="scientific">Suillus luteus UH-Slu-Lm8-n1</name>
    <dbReference type="NCBI Taxonomy" id="930992"/>
    <lineage>
        <taxon>Eukaryota</taxon>
        <taxon>Fungi</taxon>
        <taxon>Dikarya</taxon>
        <taxon>Basidiomycota</taxon>
        <taxon>Agaricomycotina</taxon>
        <taxon>Agaricomycetes</taxon>
        <taxon>Agaricomycetidae</taxon>
        <taxon>Boletales</taxon>
        <taxon>Suillineae</taxon>
        <taxon>Suillaceae</taxon>
        <taxon>Suillus</taxon>
    </lineage>
</organism>
<dbReference type="InParanoid" id="A0A0D0A1F4"/>
<evidence type="ECO:0000313" key="2">
    <source>
        <dbReference type="Proteomes" id="UP000054485"/>
    </source>
</evidence>
<keyword evidence="2" id="KW-1185">Reference proteome</keyword>
<dbReference type="Proteomes" id="UP000054485">
    <property type="component" value="Unassembled WGS sequence"/>
</dbReference>
<dbReference type="AlphaFoldDB" id="A0A0D0A1F4"/>
<evidence type="ECO:0008006" key="3">
    <source>
        <dbReference type="Google" id="ProtNLM"/>
    </source>
</evidence>